<sequence>MSAPVRDLRPVIGLTTYLERAQQGVWDVRAAFLPQVYLDATTAVGGAGVLLPPQPDPDAAADAVLDGLDGLVLTGGLDVDPALYGAARHPETDEPRTDRDAWELALLAGARRRGMPVFGICRGLQLANVAAGGTLHQHLPDALGTGRYQLGGGVFATNTATVEDGTRLADIVGAGDLSVRSYHHQGIDRVGDGLVVSARSDDGLPQAIETIEGPWFVAVQWHPDEDAADRRLFAALVAAARRFRAAR</sequence>
<dbReference type="Gene3D" id="3.40.50.880">
    <property type="match status" value="1"/>
</dbReference>
<dbReference type="RefSeq" id="WP_039412849.1">
    <property type="nucleotide sequence ID" value="NZ_JWSZ01000003.1"/>
</dbReference>
<dbReference type="PROSITE" id="PS51273">
    <property type="entry name" value="GATASE_TYPE_1"/>
    <property type="match status" value="1"/>
</dbReference>
<gene>
    <name evidence="1" type="ORF">RM52_03045</name>
</gene>
<dbReference type="Pfam" id="PF07722">
    <property type="entry name" value="Peptidase_C26"/>
    <property type="match status" value="1"/>
</dbReference>
<proteinExistence type="predicted"/>
<dbReference type="EMBL" id="JWSZ01000003">
    <property type="protein sequence ID" value="KIC59453.1"/>
    <property type="molecule type" value="Genomic_DNA"/>
</dbReference>
<dbReference type="PANTHER" id="PTHR43235:SF1">
    <property type="entry name" value="GLUTAMINE AMIDOTRANSFERASE PB2B2.05-RELATED"/>
    <property type="match status" value="1"/>
</dbReference>
<keyword evidence="1" id="KW-0315">Glutamine amidotransferase</keyword>
<reference evidence="1 2" key="1">
    <citation type="submission" date="2014-12" db="EMBL/GenBank/DDBJ databases">
        <title>Genome sequencing of Microbacterium hominis TPW29.</title>
        <authorList>
            <person name="Tan P.W."/>
            <person name="Chan K.-G."/>
        </authorList>
    </citation>
    <scope>NUCLEOTIDE SEQUENCE [LARGE SCALE GENOMIC DNA]</scope>
    <source>
        <strain evidence="1 2">TPW29</strain>
    </source>
</reference>
<dbReference type="GO" id="GO:0033969">
    <property type="term" value="F:gamma-glutamyl-gamma-aminobutyrate hydrolase activity"/>
    <property type="evidence" value="ECO:0007669"/>
    <property type="project" value="TreeGrafter"/>
</dbReference>
<dbReference type="GO" id="GO:0016740">
    <property type="term" value="F:transferase activity"/>
    <property type="evidence" value="ECO:0007669"/>
    <property type="project" value="UniProtKB-KW"/>
</dbReference>
<protein>
    <submittedName>
        <fullName evidence="1">Glutamine amidotransferase</fullName>
    </submittedName>
</protein>
<organism evidence="1 2">
    <name type="scientific">Microbacterium hominis</name>
    <dbReference type="NCBI Taxonomy" id="162426"/>
    <lineage>
        <taxon>Bacteria</taxon>
        <taxon>Bacillati</taxon>
        <taxon>Actinomycetota</taxon>
        <taxon>Actinomycetes</taxon>
        <taxon>Micrococcales</taxon>
        <taxon>Microbacteriaceae</taxon>
        <taxon>Microbacterium</taxon>
    </lineage>
</organism>
<evidence type="ECO:0000313" key="2">
    <source>
        <dbReference type="Proteomes" id="UP000031202"/>
    </source>
</evidence>
<dbReference type="InterPro" id="IPR011697">
    <property type="entry name" value="Peptidase_C26"/>
</dbReference>
<dbReference type="GO" id="GO:0005829">
    <property type="term" value="C:cytosol"/>
    <property type="evidence" value="ECO:0007669"/>
    <property type="project" value="TreeGrafter"/>
</dbReference>
<comment type="caution">
    <text evidence="1">The sequence shown here is derived from an EMBL/GenBank/DDBJ whole genome shotgun (WGS) entry which is preliminary data.</text>
</comment>
<dbReference type="InterPro" id="IPR029062">
    <property type="entry name" value="Class_I_gatase-like"/>
</dbReference>
<dbReference type="GO" id="GO:0006598">
    <property type="term" value="P:polyamine catabolic process"/>
    <property type="evidence" value="ECO:0007669"/>
    <property type="project" value="TreeGrafter"/>
</dbReference>
<dbReference type="AlphaFoldDB" id="A0A0B4DYW1"/>
<keyword evidence="1" id="KW-0808">Transferase</keyword>
<accession>A0A0B4DYW1</accession>
<dbReference type="CDD" id="cd01745">
    <property type="entry name" value="GATase1_2"/>
    <property type="match status" value="1"/>
</dbReference>
<evidence type="ECO:0000313" key="1">
    <source>
        <dbReference type="EMBL" id="KIC59453.1"/>
    </source>
</evidence>
<dbReference type="PANTHER" id="PTHR43235">
    <property type="entry name" value="GLUTAMINE AMIDOTRANSFERASE PB2B2.05-RELATED"/>
    <property type="match status" value="1"/>
</dbReference>
<dbReference type="InterPro" id="IPR044668">
    <property type="entry name" value="PuuD-like"/>
</dbReference>
<dbReference type="Proteomes" id="UP000031202">
    <property type="component" value="Unassembled WGS sequence"/>
</dbReference>
<name>A0A0B4DYW1_9MICO</name>
<dbReference type="SUPFAM" id="SSF52317">
    <property type="entry name" value="Class I glutamine amidotransferase-like"/>
    <property type="match status" value="1"/>
</dbReference>